<protein>
    <submittedName>
        <fullName evidence="3">Methionyl-tRNA formyltransferase</fullName>
    </submittedName>
</protein>
<dbReference type="InterPro" id="IPR002376">
    <property type="entry name" value="Formyl_transf_N"/>
</dbReference>
<gene>
    <name evidence="3" type="ORF">HF526_34065</name>
</gene>
<dbReference type="Proteomes" id="UP000820669">
    <property type="component" value="Unassembled WGS sequence"/>
</dbReference>
<dbReference type="Pfam" id="PF02911">
    <property type="entry name" value="Formyl_trans_C"/>
    <property type="match status" value="1"/>
</dbReference>
<reference evidence="3 4" key="1">
    <citation type="submission" date="2020-04" db="EMBL/GenBank/DDBJ databases">
        <authorList>
            <person name="Klaysubun C."/>
            <person name="Duangmal K."/>
            <person name="Lipun K."/>
        </authorList>
    </citation>
    <scope>NUCLEOTIDE SEQUENCE [LARGE SCALE GENOMIC DNA]</scope>
    <source>
        <strain evidence="3 4">K10HN5</strain>
    </source>
</reference>
<dbReference type="PANTHER" id="PTHR11138">
    <property type="entry name" value="METHIONYL-TRNA FORMYLTRANSFERASE"/>
    <property type="match status" value="1"/>
</dbReference>
<dbReference type="EMBL" id="JAAXLA010000141">
    <property type="protein sequence ID" value="NMI02273.1"/>
    <property type="molecule type" value="Genomic_DNA"/>
</dbReference>
<dbReference type="InterPro" id="IPR005793">
    <property type="entry name" value="Formyl_trans_C"/>
</dbReference>
<feature type="domain" description="Formyl transferase C-terminal" evidence="2">
    <location>
        <begin position="218"/>
        <end position="315"/>
    </location>
</feature>
<name>A0ABX1SN51_9PSEU</name>
<dbReference type="SUPFAM" id="SSF53328">
    <property type="entry name" value="Formyltransferase"/>
    <property type="match status" value="1"/>
</dbReference>
<dbReference type="RefSeq" id="WP_169385772.1">
    <property type="nucleotide sequence ID" value="NZ_JAAXLA010000141.1"/>
</dbReference>
<keyword evidence="4" id="KW-1185">Reference proteome</keyword>
<dbReference type="Gene3D" id="3.40.50.12230">
    <property type="match status" value="1"/>
</dbReference>
<evidence type="ECO:0000259" key="2">
    <source>
        <dbReference type="Pfam" id="PF02911"/>
    </source>
</evidence>
<dbReference type="SUPFAM" id="SSF50486">
    <property type="entry name" value="FMT C-terminal domain-like"/>
    <property type="match status" value="1"/>
</dbReference>
<accession>A0ABX1SN51</accession>
<proteinExistence type="predicted"/>
<organism evidence="3 4">
    <name type="scientific">Pseudonocardia acidicola</name>
    <dbReference type="NCBI Taxonomy" id="2724939"/>
    <lineage>
        <taxon>Bacteria</taxon>
        <taxon>Bacillati</taxon>
        <taxon>Actinomycetota</taxon>
        <taxon>Actinomycetes</taxon>
        <taxon>Pseudonocardiales</taxon>
        <taxon>Pseudonocardiaceae</taxon>
        <taxon>Pseudonocardia</taxon>
    </lineage>
</organism>
<evidence type="ECO:0000313" key="4">
    <source>
        <dbReference type="Proteomes" id="UP000820669"/>
    </source>
</evidence>
<evidence type="ECO:0000259" key="1">
    <source>
        <dbReference type="Pfam" id="PF00551"/>
    </source>
</evidence>
<sequence>MSNVRSLRPVVGRVVFIGAVHEARPALDALLASPVARVVLVVTAPDAGAGPAARRSGAVDLATPARAAGAEVLRAADVNAPHVVGAIRETDPDLLVVVGWTRLIGGPLLAVPRRGCVGFHASLLPEHRGRAPVNWAILRGETLTGNTMMMLDPGADTGDIVDQRAVSIGPDDTCATLYERVALAGVDMLTYHLPALLAGTAPRCPQAPDEGDVLPKRTPEMGVIDWSRPAAALHDWVRALTLPYPGAFTTVTGRRVMVWRSRPPVANGAAPTPPGTVLGLHADAVHVSTGDGHLVVTQMSDPGEPPQSAADWCRAAGVGAGTRFDAVAPEVSRWALGFGPRPAEVRS</sequence>
<comment type="caution">
    <text evidence="3">The sequence shown here is derived from an EMBL/GenBank/DDBJ whole genome shotgun (WGS) entry which is preliminary data.</text>
</comment>
<dbReference type="InterPro" id="IPR036477">
    <property type="entry name" value="Formyl_transf_N_sf"/>
</dbReference>
<feature type="domain" description="Formyl transferase N-terminal" evidence="1">
    <location>
        <begin position="13"/>
        <end position="189"/>
    </location>
</feature>
<dbReference type="Pfam" id="PF00551">
    <property type="entry name" value="Formyl_trans_N"/>
    <property type="match status" value="1"/>
</dbReference>
<dbReference type="InterPro" id="IPR011034">
    <property type="entry name" value="Formyl_transferase-like_C_sf"/>
</dbReference>
<evidence type="ECO:0000313" key="3">
    <source>
        <dbReference type="EMBL" id="NMI02273.1"/>
    </source>
</evidence>
<dbReference type="PANTHER" id="PTHR11138:SF5">
    <property type="entry name" value="METHIONYL-TRNA FORMYLTRANSFERASE, MITOCHONDRIAL"/>
    <property type="match status" value="1"/>
</dbReference>